<keyword evidence="2" id="KW-1185">Reference proteome</keyword>
<reference evidence="1 2" key="1">
    <citation type="journal article" date="2015" name="Genome Announc.">
        <title>Draft Genome Sequence of Mycobacterium obuense Strain UC1, Isolated from Patient Sputum.</title>
        <authorList>
            <person name="Greninger A.L."/>
            <person name="Cunningham G."/>
            <person name="Hsu E.D."/>
            <person name="Yu J.M."/>
            <person name="Chiu C.Y."/>
            <person name="Miller S."/>
        </authorList>
    </citation>
    <scope>NUCLEOTIDE SEQUENCE [LARGE SCALE GENOMIC DNA]</scope>
    <source>
        <strain evidence="1 2">UC1</strain>
    </source>
</reference>
<dbReference type="SUPFAM" id="SSF110738">
    <property type="entry name" value="Glycerate kinase I"/>
    <property type="match status" value="1"/>
</dbReference>
<dbReference type="InterPro" id="IPR004381">
    <property type="entry name" value="Glycerate_kinase"/>
</dbReference>
<dbReference type="InterPro" id="IPR036129">
    <property type="entry name" value="Glycerate_kinase_sf"/>
</dbReference>
<comment type="caution">
    <text evidence="1">The sequence shown here is derived from an EMBL/GenBank/DDBJ whole genome shotgun (WGS) entry which is preliminary data.</text>
</comment>
<accession>A0A0M2JNM3</accession>
<organism evidence="1 2">
    <name type="scientific">Mycolicibacterium obuense</name>
    <dbReference type="NCBI Taxonomy" id="1807"/>
    <lineage>
        <taxon>Bacteria</taxon>
        <taxon>Bacillati</taxon>
        <taxon>Actinomycetota</taxon>
        <taxon>Actinomycetes</taxon>
        <taxon>Mycobacteriales</taxon>
        <taxon>Mycobacteriaceae</taxon>
        <taxon>Mycolicibacterium</taxon>
    </lineage>
</organism>
<dbReference type="PANTHER" id="PTHR21599">
    <property type="entry name" value="GLYCERATE KINASE"/>
    <property type="match status" value="1"/>
</dbReference>
<gene>
    <name evidence="1" type="ORF">WN67_28905</name>
</gene>
<dbReference type="PANTHER" id="PTHR21599:SF0">
    <property type="entry name" value="GLYCERATE KINASE"/>
    <property type="match status" value="1"/>
</dbReference>
<dbReference type="Proteomes" id="UP000034150">
    <property type="component" value="Unassembled WGS sequence"/>
</dbReference>
<dbReference type="GO" id="GO:0008887">
    <property type="term" value="F:glycerate kinase activity"/>
    <property type="evidence" value="ECO:0007669"/>
    <property type="project" value="InterPro"/>
</dbReference>
<sequence>PKKGAAPATVESLEERLTAWARHLDDTAGRSVRDEPGAGAAGGLGAALLALGARRESGAAIIAEHTGLADDLAAADLVITGEGRFDDQSLHGKVVSALAAGAGRRGVPVLVLAGQVTLSEQERAAAGIAAAYSIADHAGSVRRAIDEADEQLTSLAAEVAAAWTWVQA</sequence>
<proteinExistence type="predicted"/>
<dbReference type="PATRIC" id="fig|1807.13.peg.6191"/>
<dbReference type="EMBL" id="LAUZ02000164">
    <property type="protein sequence ID" value="KKE98498.2"/>
    <property type="molecule type" value="Genomic_DNA"/>
</dbReference>
<evidence type="ECO:0000313" key="2">
    <source>
        <dbReference type="Proteomes" id="UP000034150"/>
    </source>
</evidence>
<feature type="non-terminal residue" evidence="1">
    <location>
        <position position="1"/>
    </location>
</feature>
<evidence type="ECO:0000313" key="1">
    <source>
        <dbReference type="EMBL" id="KKE98498.2"/>
    </source>
</evidence>
<dbReference type="InterPro" id="IPR018197">
    <property type="entry name" value="Glycerate_kinase_RE-like"/>
</dbReference>
<dbReference type="STRING" id="1807.MOBUDSM44075_03535"/>
<protein>
    <recommendedName>
        <fullName evidence="3">Glycerate kinase</fullName>
    </recommendedName>
</protein>
<name>A0A0M2JNM3_9MYCO</name>
<dbReference type="Pfam" id="PF02595">
    <property type="entry name" value="Gly_kinase"/>
    <property type="match status" value="1"/>
</dbReference>
<dbReference type="RefSeq" id="WP_046676747.1">
    <property type="nucleotide sequence ID" value="NZ_LAUZ02000164.1"/>
</dbReference>
<dbReference type="Gene3D" id="3.40.50.10350">
    <property type="entry name" value="Glycerate kinase, domain 1"/>
    <property type="match status" value="1"/>
</dbReference>
<dbReference type="GO" id="GO:0031388">
    <property type="term" value="P:organic acid phosphorylation"/>
    <property type="evidence" value="ECO:0007669"/>
    <property type="project" value="InterPro"/>
</dbReference>
<dbReference type="AlphaFoldDB" id="A0A0M2JNM3"/>
<evidence type="ECO:0008006" key="3">
    <source>
        <dbReference type="Google" id="ProtNLM"/>
    </source>
</evidence>